<gene>
    <name evidence="1" type="ORF">RM479_13210</name>
</gene>
<sequence length="40" mass="4463">MASPRSTAIGLLRVVGFDNLTEANRHMIRDEIRPLGLLQT</sequence>
<protein>
    <submittedName>
        <fullName evidence="1">Uncharacterized protein</fullName>
    </submittedName>
</protein>
<organism evidence="1 2">
    <name type="scientific">Nocardiopsis lambiniae</name>
    <dbReference type="NCBI Taxonomy" id="3075539"/>
    <lineage>
        <taxon>Bacteria</taxon>
        <taxon>Bacillati</taxon>
        <taxon>Actinomycetota</taxon>
        <taxon>Actinomycetes</taxon>
        <taxon>Streptosporangiales</taxon>
        <taxon>Nocardiopsidaceae</taxon>
        <taxon>Nocardiopsis</taxon>
    </lineage>
</organism>
<dbReference type="RefSeq" id="WP_311512016.1">
    <property type="nucleotide sequence ID" value="NZ_JAVREP010000007.1"/>
</dbReference>
<evidence type="ECO:0000313" key="2">
    <source>
        <dbReference type="Proteomes" id="UP001183390"/>
    </source>
</evidence>
<reference evidence="2" key="1">
    <citation type="submission" date="2023-07" db="EMBL/GenBank/DDBJ databases">
        <title>30 novel species of actinomycetes from the DSMZ collection.</title>
        <authorList>
            <person name="Nouioui I."/>
        </authorList>
    </citation>
    <scope>NUCLEOTIDE SEQUENCE [LARGE SCALE GENOMIC DNA]</scope>
    <source>
        <strain evidence="2">DSM 44743</strain>
    </source>
</reference>
<keyword evidence="2" id="KW-1185">Reference proteome</keyword>
<evidence type="ECO:0000313" key="1">
    <source>
        <dbReference type="EMBL" id="MDT0329372.1"/>
    </source>
</evidence>
<name>A0ABU2M9N2_9ACTN</name>
<comment type="caution">
    <text evidence="1">The sequence shown here is derived from an EMBL/GenBank/DDBJ whole genome shotgun (WGS) entry which is preliminary data.</text>
</comment>
<dbReference type="EMBL" id="JAVREP010000007">
    <property type="protein sequence ID" value="MDT0329372.1"/>
    <property type="molecule type" value="Genomic_DNA"/>
</dbReference>
<dbReference type="Proteomes" id="UP001183390">
    <property type="component" value="Unassembled WGS sequence"/>
</dbReference>
<proteinExistence type="predicted"/>
<accession>A0ABU2M9N2</accession>